<comment type="caution">
    <text evidence="2">The sequence shown here is derived from an EMBL/GenBank/DDBJ whole genome shotgun (WGS) entry which is preliminary data.</text>
</comment>
<keyword evidence="3" id="KW-1185">Reference proteome</keyword>
<dbReference type="Proteomes" id="UP000403266">
    <property type="component" value="Unassembled WGS sequence"/>
</dbReference>
<dbReference type="EMBL" id="VOSK01000003">
    <property type="protein sequence ID" value="MPR24126.1"/>
    <property type="molecule type" value="Genomic_DNA"/>
</dbReference>
<name>A0A5N7MJJ9_9HYPH</name>
<evidence type="ECO:0000256" key="1">
    <source>
        <dbReference type="SAM" id="Phobius"/>
    </source>
</evidence>
<protein>
    <submittedName>
        <fullName evidence="2">Uncharacterized protein</fullName>
    </submittedName>
</protein>
<dbReference type="RefSeq" id="WP_152709035.1">
    <property type="nucleotide sequence ID" value="NZ_VOSJ01000047.1"/>
</dbReference>
<organism evidence="2 3">
    <name type="scientific">Microvirga tunisiensis</name>
    <dbReference type="NCBI Taxonomy" id="2108360"/>
    <lineage>
        <taxon>Bacteria</taxon>
        <taxon>Pseudomonadati</taxon>
        <taxon>Pseudomonadota</taxon>
        <taxon>Alphaproteobacteria</taxon>
        <taxon>Hyphomicrobiales</taxon>
        <taxon>Methylobacteriaceae</taxon>
        <taxon>Microvirga</taxon>
    </lineage>
</organism>
<accession>A0A5N7MJJ9</accession>
<feature type="transmembrane region" description="Helical" evidence="1">
    <location>
        <begin position="20"/>
        <end position="40"/>
    </location>
</feature>
<proteinExistence type="predicted"/>
<gene>
    <name evidence="2" type="ORF">FS320_02520</name>
</gene>
<reference evidence="2 3" key="1">
    <citation type="journal article" date="2019" name="Syst. Appl. Microbiol.">
        <title>Microvirga tunisiensis sp. nov., a root nodule symbiotic bacterium isolated from Lupinus micranthus and L. luteus grown in Northern Tunisia.</title>
        <authorList>
            <person name="Msaddak A."/>
            <person name="Rejili M."/>
            <person name="Duran D."/>
            <person name="Mars M."/>
            <person name="Palacios J.M."/>
            <person name="Ruiz-Argueso T."/>
            <person name="Rey L."/>
            <person name="Imperial J."/>
        </authorList>
    </citation>
    <scope>NUCLEOTIDE SEQUENCE [LARGE SCALE GENOMIC DNA]</scope>
    <source>
        <strain evidence="2 3">Lmie10</strain>
    </source>
</reference>
<evidence type="ECO:0000313" key="2">
    <source>
        <dbReference type="EMBL" id="MPR24126.1"/>
    </source>
</evidence>
<evidence type="ECO:0000313" key="3">
    <source>
        <dbReference type="Proteomes" id="UP000403266"/>
    </source>
</evidence>
<feature type="transmembrane region" description="Helical" evidence="1">
    <location>
        <begin position="52"/>
        <end position="72"/>
    </location>
</feature>
<keyword evidence="1" id="KW-0812">Transmembrane</keyword>
<dbReference type="AlphaFoldDB" id="A0A5N7MJJ9"/>
<keyword evidence="1" id="KW-0472">Membrane</keyword>
<sequence length="85" mass="9274">MLPLSAVEAQTEVGARRETGVWLLLWMSSLFIVSGIWLTCFMADAPGKAYRLIHHAVWGLSLFLILLAVAFGRDLGGFATLLLGI</sequence>
<keyword evidence="1" id="KW-1133">Transmembrane helix</keyword>